<dbReference type="CDD" id="cd02209">
    <property type="entry name" value="cupin_XRE_C"/>
    <property type="match status" value="1"/>
</dbReference>
<dbReference type="OrthoDB" id="189170at2"/>
<name>A0A2T5FZ87_9SPHN</name>
<gene>
    <name evidence="3" type="ORF">CLG96_05425</name>
</gene>
<dbReference type="InterPro" id="IPR050807">
    <property type="entry name" value="TransReg_Diox_bact_type"/>
</dbReference>
<dbReference type="Gene3D" id="2.60.120.10">
    <property type="entry name" value="Jelly Rolls"/>
    <property type="match status" value="1"/>
</dbReference>
<dbReference type="Pfam" id="PF01381">
    <property type="entry name" value="HTH_3"/>
    <property type="match status" value="1"/>
</dbReference>
<dbReference type="CDD" id="cd00093">
    <property type="entry name" value="HTH_XRE"/>
    <property type="match status" value="1"/>
</dbReference>
<dbReference type="PANTHER" id="PTHR46797">
    <property type="entry name" value="HTH-TYPE TRANSCRIPTIONAL REGULATOR"/>
    <property type="match status" value="1"/>
</dbReference>
<dbReference type="InterPro" id="IPR010982">
    <property type="entry name" value="Lambda_DNA-bd_dom_sf"/>
</dbReference>
<dbReference type="GO" id="GO:0005829">
    <property type="term" value="C:cytosol"/>
    <property type="evidence" value="ECO:0007669"/>
    <property type="project" value="TreeGrafter"/>
</dbReference>
<accession>A0A2T5FZ87</accession>
<organism evidence="3 4">
    <name type="scientific">Sphingomonas oleivorans</name>
    <dbReference type="NCBI Taxonomy" id="1735121"/>
    <lineage>
        <taxon>Bacteria</taxon>
        <taxon>Pseudomonadati</taxon>
        <taxon>Pseudomonadota</taxon>
        <taxon>Alphaproteobacteria</taxon>
        <taxon>Sphingomonadales</taxon>
        <taxon>Sphingomonadaceae</taxon>
        <taxon>Sphingomonas</taxon>
    </lineage>
</organism>
<evidence type="ECO:0000256" key="1">
    <source>
        <dbReference type="ARBA" id="ARBA00023125"/>
    </source>
</evidence>
<dbReference type="Gene3D" id="1.10.260.40">
    <property type="entry name" value="lambda repressor-like DNA-binding domains"/>
    <property type="match status" value="1"/>
</dbReference>
<dbReference type="SUPFAM" id="SSF47413">
    <property type="entry name" value="lambda repressor-like DNA-binding domains"/>
    <property type="match status" value="1"/>
</dbReference>
<evidence type="ECO:0000313" key="3">
    <source>
        <dbReference type="EMBL" id="PTQ12021.1"/>
    </source>
</evidence>
<sequence>MDVTAEKAPNSLISSIATSLRRERERMGLSLNELARRAKIAKSTLSQIESGAGNPSVETLWALAVTLDIPVSRLIAMPRPRTQVIRAGEGPAAFSEQSNYAAILLAASPPGARRDIYRLQVQPGRPRLSDPHMPGTVEHLIISSGRARVGPAEAPVELGPGDYISYAADAPHLFEALEPDTTAVIVMEHV</sequence>
<dbReference type="RefSeq" id="WP_107966883.1">
    <property type="nucleotide sequence ID" value="NZ_NWBU01000005.1"/>
</dbReference>
<dbReference type="InterPro" id="IPR014710">
    <property type="entry name" value="RmlC-like_jellyroll"/>
</dbReference>
<evidence type="ECO:0000259" key="2">
    <source>
        <dbReference type="PROSITE" id="PS50943"/>
    </source>
</evidence>
<dbReference type="GO" id="GO:0003700">
    <property type="term" value="F:DNA-binding transcription factor activity"/>
    <property type="evidence" value="ECO:0007669"/>
    <property type="project" value="TreeGrafter"/>
</dbReference>
<feature type="domain" description="HTH cro/C1-type" evidence="2">
    <location>
        <begin position="20"/>
        <end position="74"/>
    </location>
</feature>
<comment type="caution">
    <text evidence="3">The sequence shown here is derived from an EMBL/GenBank/DDBJ whole genome shotgun (WGS) entry which is preliminary data.</text>
</comment>
<keyword evidence="4" id="KW-1185">Reference proteome</keyword>
<evidence type="ECO:0000313" key="4">
    <source>
        <dbReference type="Proteomes" id="UP000244162"/>
    </source>
</evidence>
<protein>
    <submittedName>
        <fullName evidence="3">Transcriptional regulator</fullName>
    </submittedName>
</protein>
<dbReference type="SMART" id="SM00530">
    <property type="entry name" value="HTH_XRE"/>
    <property type="match status" value="1"/>
</dbReference>
<dbReference type="PANTHER" id="PTHR46797:SF1">
    <property type="entry name" value="METHYLPHOSPHONATE SYNTHASE"/>
    <property type="match status" value="1"/>
</dbReference>
<dbReference type="AlphaFoldDB" id="A0A2T5FZ87"/>
<dbReference type="Proteomes" id="UP000244162">
    <property type="component" value="Unassembled WGS sequence"/>
</dbReference>
<keyword evidence="1" id="KW-0238">DNA-binding</keyword>
<dbReference type="InterPro" id="IPR011051">
    <property type="entry name" value="RmlC_Cupin_sf"/>
</dbReference>
<proteinExistence type="predicted"/>
<reference evidence="3 4" key="1">
    <citation type="submission" date="2017-09" db="EMBL/GenBank/DDBJ databases">
        <title>Sphingomonas panjinensis sp.nov., isolated from oil-contaminated soil.</title>
        <authorList>
            <person name="Wang L."/>
            <person name="Chen L."/>
        </authorList>
    </citation>
    <scope>NUCLEOTIDE SEQUENCE [LARGE SCALE GENOMIC DNA]</scope>
    <source>
        <strain evidence="3 4">FW-11</strain>
    </source>
</reference>
<dbReference type="EMBL" id="NWBU01000005">
    <property type="protein sequence ID" value="PTQ12021.1"/>
    <property type="molecule type" value="Genomic_DNA"/>
</dbReference>
<dbReference type="SUPFAM" id="SSF51182">
    <property type="entry name" value="RmlC-like cupins"/>
    <property type="match status" value="1"/>
</dbReference>
<dbReference type="GO" id="GO:0003677">
    <property type="term" value="F:DNA binding"/>
    <property type="evidence" value="ECO:0007669"/>
    <property type="project" value="UniProtKB-KW"/>
</dbReference>
<dbReference type="InterPro" id="IPR001387">
    <property type="entry name" value="Cro/C1-type_HTH"/>
</dbReference>
<dbReference type="PROSITE" id="PS50943">
    <property type="entry name" value="HTH_CROC1"/>
    <property type="match status" value="1"/>
</dbReference>